<evidence type="ECO:0000313" key="3">
    <source>
        <dbReference type="Proteomes" id="UP001278571"/>
    </source>
</evidence>
<dbReference type="Proteomes" id="UP001278571">
    <property type="component" value="Unassembled WGS sequence"/>
</dbReference>
<protein>
    <submittedName>
        <fullName evidence="2">Uncharacterized protein</fullName>
    </submittedName>
</protein>
<reference evidence="2 3" key="1">
    <citation type="submission" date="2023-10" db="EMBL/GenBank/DDBJ databases">
        <authorList>
            <person name="Wang X.X."/>
        </authorList>
    </citation>
    <scope>NUCLEOTIDE SEQUENCE [LARGE SCALE GENOMIC DNA]</scope>
    <source>
        <strain evidence="2 3">NBRC 12816</strain>
    </source>
</reference>
<comment type="caution">
    <text evidence="2">The sequence shown here is derived from an EMBL/GenBank/DDBJ whole genome shotgun (WGS) entry which is preliminary data.</text>
</comment>
<feature type="compositionally biased region" description="Low complexity" evidence="1">
    <location>
        <begin position="254"/>
        <end position="267"/>
    </location>
</feature>
<evidence type="ECO:0000313" key="2">
    <source>
        <dbReference type="EMBL" id="MDX2291649.1"/>
    </source>
</evidence>
<dbReference type="RefSeq" id="WP_319008192.1">
    <property type="nucleotide sequence ID" value="NZ_JAWJZF010000237.1"/>
</dbReference>
<proteinExistence type="predicted"/>
<feature type="region of interest" description="Disordered" evidence="1">
    <location>
        <begin position="243"/>
        <end position="269"/>
    </location>
</feature>
<name>A0ABU4K276_9ACTN</name>
<organism evidence="2 3">
    <name type="scientific">Streptomyces roseolus</name>
    <dbReference type="NCBI Taxonomy" id="67358"/>
    <lineage>
        <taxon>Bacteria</taxon>
        <taxon>Bacillati</taxon>
        <taxon>Actinomycetota</taxon>
        <taxon>Actinomycetes</taxon>
        <taxon>Kitasatosporales</taxon>
        <taxon>Streptomycetaceae</taxon>
        <taxon>Streptomyces</taxon>
    </lineage>
</organism>
<gene>
    <name evidence="2" type="ORF">R2363_05610</name>
</gene>
<accession>A0ABU4K276</accession>
<sequence>MPDEDNASRPGERTRWYAGQLVAPADLTQWNHWVIDRRRRHNRLLHGWGIVCGVDVSPARTPEGSAIPGTVDIAPGALLAPQGDEIAVDEPVRVDARSLAPAGSGGALDPDHTYFLVIRYHEEPTGAVQTVGSENEDACEYSRIREGYELGLLDALPEIYTMPPPTGPAGGRPCPLVTSEAWVALAALKFPPTGVVAVDTSPRRYAPLPQTPTSGPELLHLTLTPNLVWINENAFREWSYENGRAQTRKKTDSETSAASSGTATTEGMMSVSLPHGSLVKRFTVTGLPVADRSLTIRLLRAPLLDAGHDAEENLVAEVLVPAQEPGASPFTLHGDAPGDDRAQVQTDKYRYFLLATAKKTTGNALNGQAYLHSFQISYVPPAR</sequence>
<keyword evidence="3" id="KW-1185">Reference proteome</keyword>
<evidence type="ECO:0000256" key="1">
    <source>
        <dbReference type="SAM" id="MobiDB-lite"/>
    </source>
</evidence>
<dbReference type="EMBL" id="JAWJZF010000237">
    <property type="protein sequence ID" value="MDX2291649.1"/>
    <property type="molecule type" value="Genomic_DNA"/>
</dbReference>